<sequence>MAGLTAKARELFHEMPSWNIVSCTTMMTMISGYAQNLQVDVARKLFEVMKKTLKTTHGVHSGGVQKFDELKLGLCLPSTNV</sequence>
<dbReference type="Proteomes" id="UP001327560">
    <property type="component" value="Chromosome 3"/>
</dbReference>
<reference evidence="2 3" key="1">
    <citation type="submission" date="2023-10" db="EMBL/GenBank/DDBJ databases">
        <title>Chromosome-scale genome assembly provides insights into flower coloration mechanisms of Canna indica.</title>
        <authorList>
            <person name="Li C."/>
        </authorList>
    </citation>
    <scope>NUCLEOTIDE SEQUENCE [LARGE SCALE GENOMIC DNA]</scope>
    <source>
        <tissue evidence="2">Flower</tissue>
    </source>
</reference>
<dbReference type="InterPro" id="IPR011990">
    <property type="entry name" value="TPR-like_helical_dom_sf"/>
</dbReference>
<dbReference type="NCBIfam" id="TIGR00756">
    <property type="entry name" value="PPR"/>
    <property type="match status" value="1"/>
</dbReference>
<evidence type="ECO:0000256" key="1">
    <source>
        <dbReference type="ARBA" id="ARBA00022737"/>
    </source>
</evidence>
<proteinExistence type="predicted"/>
<dbReference type="Pfam" id="PF01535">
    <property type="entry name" value="PPR"/>
    <property type="match status" value="2"/>
</dbReference>
<evidence type="ECO:0000313" key="2">
    <source>
        <dbReference type="EMBL" id="WOL01615.1"/>
    </source>
</evidence>
<organism evidence="2 3">
    <name type="scientific">Canna indica</name>
    <name type="common">Indian-shot</name>
    <dbReference type="NCBI Taxonomy" id="4628"/>
    <lineage>
        <taxon>Eukaryota</taxon>
        <taxon>Viridiplantae</taxon>
        <taxon>Streptophyta</taxon>
        <taxon>Embryophyta</taxon>
        <taxon>Tracheophyta</taxon>
        <taxon>Spermatophyta</taxon>
        <taxon>Magnoliopsida</taxon>
        <taxon>Liliopsida</taxon>
        <taxon>Zingiberales</taxon>
        <taxon>Cannaceae</taxon>
        <taxon>Canna</taxon>
    </lineage>
</organism>
<dbReference type="Gene3D" id="1.25.40.10">
    <property type="entry name" value="Tetratricopeptide repeat domain"/>
    <property type="match status" value="1"/>
</dbReference>
<dbReference type="AlphaFoldDB" id="A0AAQ3K4A2"/>
<dbReference type="EMBL" id="CP136892">
    <property type="protein sequence ID" value="WOL01615.1"/>
    <property type="molecule type" value="Genomic_DNA"/>
</dbReference>
<protein>
    <submittedName>
        <fullName evidence="2">Pentatricopeptide repeat-containing protein</fullName>
    </submittedName>
</protein>
<accession>A0AAQ3K4A2</accession>
<gene>
    <name evidence="2" type="ORF">Cni_G10332</name>
</gene>
<name>A0AAQ3K4A2_9LILI</name>
<dbReference type="InterPro" id="IPR002885">
    <property type="entry name" value="PPR_rpt"/>
</dbReference>
<keyword evidence="1" id="KW-0677">Repeat</keyword>
<evidence type="ECO:0000313" key="3">
    <source>
        <dbReference type="Proteomes" id="UP001327560"/>
    </source>
</evidence>
<keyword evidence="3" id="KW-1185">Reference proteome</keyword>